<organism evidence="5 6">
    <name type="scientific">Cloeon dipterum</name>
    <dbReference type="NCBI Taxonomy" id="197152"/>
    <lineage>
        <taxon>Eukaryota</taxon>
        <taxon>Metazoa</taxon>
        <taxon>Ecdysozoa</taxon>
        <taxon>Arthropoda</taxon>
        <taxon>Hexapoda</taxon>
        <taxon>Insecta</taxon>
        <taxon>Pterygota</taxon>
        <taxon>Palaeoptera</taxon>
        <taxon>Ephemeroptera</taxon>
        <taxon>Pisciforma</taxon>
        <taxon>Baetidae</taxon>
        <taxon>Cloeon</taxon>
    </lineage>
</organism>
<dbReference type="InterPro" id="IPR042266">
    <property type="entry name" value="PPPDE_sf"/>
</dbReference>
<comment type="caution">
    <text evidence="5">The sequence shown here is derived from an EMBL/GenBank/DDBJ whole genome shotgun (WGS) entry which is preliminary data.</text>
</comment>
<dbReference type="SMART" id="SM01179">
    <property type="entry name" value="DUF862"/>
    <property type="match status" value="1"/>
</dbReference>
<dbReference type="InterPro" id="IPR008580">
    <property type="entry name" value="PPPDE_dom"/>
</dbReference>
<sequence length="124" mass="13576">MLIHLLGIVCFQENRQTEARQAEASEMADLENIGVTVELHVYDLTKGLAASLSQMLLGKHLDGVWHTGIVAYGREYFFGSGGVQSVRPSGTVLGQPDRIVNLGDTFIPYEVFLDYVLGLGDSTF</sequence>
<dbReference type="EMBL" id="CADEPI010000433">
    <property type="protein sequence ID" value="CAB3385788.1"/>
    <property type="molecule type" value="Genomic_DNA"/>
</dbReference>
<dbReference type="OrthoDB" id="21221at2759"/>
<keyword evidence="6" id="KW-1185">Reference proteome</keyword>
<evidence type="ECO:0000256" key="2">
    <source>
        <dbReference type="ARBA" id="ARBA00022670"/>
    </source>
</evidence>
<comment type="similarity">
    <text evidence="1">Belongs to the DeSI family.</text>
</comment>
<dbReference type="Proteomes" id="UP000494165">
    <property type="component" value="Unassembled WGS sequence"/>
</dbReference>
<evidence type="ECO:0000313" key="5">
    <source>
        <dbReference type="EMBL" id="CAB3385788.1"/>
    </source>
</evidence>
<evidence type="ECO:0000256" key="3">
    <source>
        <dbReference type="ARBA" id="ARBA00022801"/>
    </source>
</evidence>
<evidence type="ECO:0000256" key="1">
    <source>
        <dbReference type="ARBA" id="ARBA00008140"/>
    </source>
</evidence>
<dbReference type="GO" id="GO:0008233">
    <property type="term" value="F:peptidase activity"/>
    <property type="evidence" value="ECO:0007669"/>
    <property type="project" value="UniProtKB-KW"/>
</dbReference>
<keyword evidence="3" id="KW-0378">Hydrolase</keyword>
<dbReference type="GO" id="GO:0006508">
    <property type="term" value="P:proteolysis"/>
    <property type="evidence" value="ECO:0007669"/>
    <property type="project" value="UniProtKB-KW"/>
</dbReference>
<name>A0A8S1DYM5_9INSE</name>
<dbReference type="PANTHER" id="PTHR12378:SF7">
    <property type="entry name" value="DESUMOYLATING ISOPEPTIDASE 1"/>
    <property type="match status" value="1"/>
</dbReference>
<dbReference type="PROSITE" id="PS51858">
    <property type="entry name" value="PPPDE"/>
    <property type="match status" value="1"/>
</dbReference>
<reference evidence="5 6" key="1">
    <citation type="submission" date="2020-04" db="EMBL/GenBank/DDBJ databases">
        <authorList>
            <person name="Alioto T."/>
            <person name="Alioto T."/>
            <person name="Gomez Garrido J."/>
        </authorList>
    </citation>
    <scope>NUCLEOTIDE SEQUENCE [LARGE SCALE GENOMIC DNA]</scope>
</reference>
<dbReference type="Gene3D" id="3.90.1720.30">
    <property type="entry name" value="PPPDE domains"/>
    <property type="match status" value="1"/>
</dbReference>
<accession>A0A8S1DYM5</accession>
<evidence type="ECO:0000259" key="4">
    <source>
        <dbReference type="PROSITE" id="PS51858"/>
    </source>
</evidence>
<gene>
    <name evidence="5" type="ORF">CLODIP_2_CD05434</name>
</gene>
<proteinExistence type="inferred from homology"/>
<dbReference type="GO" id="GO:0070646">
    <property type="term" value="P:protein modification by small protein removal"/>
    <property type="evidence" value="ECO:0007669"/>
    <property type="project" value="TreeGrafter"/>
</dbReference>
<protein>
    <recommendedName>
        <fullName evidence="4">PPPDE domain-containing protein</fullName>
    </recommendedName>
</protein>
<keyword evidence="2" id="KW-0645">Protease</keyword>
<dbReference type="PANTHER" id="PTHR12378">
    <property type="entry name" value="DESUMOYLATING ISOPEPTIDASE"/>
    <property type="match status" value="1"/>
</dbReference>
<dbReference type="AlphaFoldDB" id="A0A8S1DYM5"/>
<dbReference type="Pfam" id="PF05903">
    <property type="entry name" value="Peptidase_C97"/>
    <property type="match status" value="1"/>
</dbReference>
<evidence type="ECO:0000313" key="6">
    <source>
        <dbReference type="Proteomes" id="UP000494165"/>
    </source>
</evidence>
<feature type="domain" description="PPPDE" evidence="4">
    <location>
        <begin position="35"/>
        <end position="124"/>
    </location>
</feature>
<feature type="non-terminal residue" evidence="5">
    <location>
        <position position="1"/>
    </location>
</feature>